<keyword evidence="19" id="KW-1185">Reference proteome</keyword>
<dbReference type="PROSITE" id="PS00440">
    <property type="entry name" value="ACYLTRANSF_C_2"/>
    <property type="match status" value="1"/>
</dbReference>
<organism evidence="18 19">
    <name type="scientific">Danionella cerebrum</name>
    <dbReference type="NCBI Taxonomy" id="2873325"/>
    <lineage>
        <taxon>Eukaryota</taxon>
        <taxon>Metazoa</taxon>
        <taxon>Chordata</taxon>
        <taxon>Craniata</taxon>
        <taxon>Vertebrata</taxon>
        <taxon>Euteleostomi</taxon>
        <taxon>Actinopterygii</taxon>
        <taxon>Neopterygii</taxon>
        <taxon>Teleostei</taxon>
        <taxon>Ostariophysi</taxon>
        <taxon>Cypriniformes</taxon>
        <taxon>Danionidae</taxon>
        <taxon>Danioninae</taxon>
        <taxon>Danionella</taxon>
    </lineage>
</organism>
<comment type="subcellular location">
    <subcellularLocation>
        <location evidence="1">Mitochondrion outer membrane</location>
        <topology evidence="1">Multi-pass membrane protein</topology>
    </subcellularLocation>
</comment>
<comment type="similarity">
    <text evidence="3 16">Belongs to the carnitine/choline acetyltransferase family.</text>
</comment>
<dbReference type="SUPFAM" id="SSF52777">
    <property type="entry name" value="CoA-dependent acyltransferases"/>
    <property type="match status" value="2"/>
</dbReference>
<dbReference type="STRING" id="623744.A0A553QL07"/>
<dbReference type="PANTHER" id="PTHR22589">
    <property type="entry name" value="CARNITINE O-ACYLTRANSFERASE"/>
    <property type="match status" value="1"/>
</dbReference>
<reference evidence="18 19" key="1">
    <citation type="journal article" date="2019" name="Sci. Data">
        <title>Hybrid genome assembly and annotation of Danionella translucida.</title>
        <authorList>
            <person name="Kadobianskyi M."/>
            <person name="Schulze L."/>
            <person name="Schuelke M."/>
            <person name="Judkewitz B."/>
        </authorList>
    </citation>
    <scope>NUCLEOTIDE SEQUENCE [LARGE SCALE GENOMIC DNA]</scope>
    <source>
        <strain evidence="18 19">Bolton</strain>
    </source>
</reference>
<evidence type="ECO:0000256" key="6">
    <source>
        <dbReference type="ARBA" id="ARBA00022679"/>
    </source>
</evidence>
<evidence type="ECO:0000313" key="18">
    <source>
        <dbReference type="EMBL" id="TRY90681.1"/>
    </source>
</evidence>
<dbReference type="GO" id="GO:0009437">
    <property type="term" value="P:carnitine metabolic process"/>
    <property type="evidence" value="ECO:0007669"/>
    <property type="project" value="TreeGrafter"/>
</dbReference>
<keyword evidence="8" id="KW-0276">Fatty acid metabolism</keyword>
<dbReference type="InterPro" id="IPR000542">
    <property type="entry name" value="Carn_acyl_trans"/>
</dbReference>
<name>A0A553QL07_9TELE</name>
<evidence type="ECO:0000256" key="11">
    <source>
        <dbReference type="ARBA" id="ARBA00023128"/>
    </source>
</evidence>
<dbReference type="InterPro" id="IPR039551">
    <property type="entry name" value="Cho/carn_acyl_trans"/>
</dbReference>
<evidence type="ECO:0000256" key="5">
    <source>
        <dbReference type="ARBA" id="ARBA00022448"/>
    </source>
</evidence>
<dbReference type="GO" id="GO:0005741">
    <property type="term" value="C:mitochondrial outer membrane"/>
    <property type="evidence" value="ECO:0007669"/>
    <property type="project" value="UniProtKB-SubCell"/>
</dbReference>
<evidence type="ECO:0000256" key="7">
    <source>
        <dbReference type="ARBA" id="ARBA00022692"/>
    </source>
</evidence>
<evidence type="ECO:0000256" key="14">
    <source>
        <dbReference type="ARBA" id="ARBA00048480"/>
    </source>
</evidence>
<evidence type="ECO:0000256" key="1">
    <source>
        <dbReference type="ARBA" id="ARBA00004374"/>
    </source>
</evidence>
<reference evidence="18" key="2">
    <citation type="submission" date="2019-04" db="EMBL/GenBank/DDBJ databases">
        <authorList>
            <person name="Kadobianskyi M."/>
            <person name="Schulze L."/>
            <person name="Schuelke M."/>
            <person name="Judkewitz B."/>
        </authorList>
    </citation>
    <scope>NUCLEOTIDE SEQUENCE</scope>
    <source>
        <strain evidence="18">Bolton</strain>
        <tissue evidence="18">Whole-body</tissue>
    </source>
</reference>
<dbReference type="FunFam" id="3.30.559.70:FF:000001">
    <property type="entry name" value="Carnitine O-palmitoyltransferase 1, liver isoform"/>
    <property type="match status" value="1"/>
</dbReference>
<keyword evidence="5" id="KW-0813">Transport</keyword>
<proteinExistence type="inferred from homology"/>
<keyword evidence="10" id="KW-0443">Lipid metabolism</keyword>
<gene>
    <name evidence="18" type="ORF">DNTS_018248</name>
</gene>
<dbReference type="Proteomes" id="UP000316079">
    <property type="component" value="Unassembled WGS sequence"/>
</dbReference>
<dbReference type="FunFam" id="3.30.559.10:FF:000042">
    <property type="entry name" value="Carnitine Palmitoyl Transferase"/>
    <property type="match status" value="1"/>
</dbReference>
<feature type="domain" description="Choline/carnitine acyltransferase" evidence="17">
    <location>
        <begin position="25"/>
        <end position="480"/>
    </location>
</feature>
<keyword evidence="7" id="KW-0812">Transmembrane</keyword>
<evidence type="ECO:0000256" key="9">
    <source>
        <dbReference type="ARBA" id="ARBA00022989"/>
    </source>
</evidence>
<keyword evidence="9" id="KW-1133">Transmembrane helix</keyword>
<dbReference type="InterPro" id="IPR042231">
    <property type="entry name" value="Cho/carn_acyl_trans_2"/>
</dbReference>
<evidence type="ECO:0000256" key="15">
    <source>
        <dbReference type="PIRSR" id="PIRSR600542-1"/>
    </source>
</evidence>
<feature type="active site" description="Proton acceptor" evidence="15">
    <location>
        <position position="198"/>
    </location>
</feature>
<comment type="catalytic activity">
    <reaction evidence="14">
        <text>(R)-carnitine + hexadecanoyl-CoA = O-hexadecanoyl-(R)-carnitine + CoA</text>
        <dbReference type="Rhea" id="RHEA:12661"/>
        <dbReference type="ChEBI" id="CHEBI:16347"/>
        <dbReference type="ChEBI" id="CHEBI:17490"/>
        <dbReference type="ChEBI" id="CHEBI:57287"/>
        <dbReference type="ChEBI" id="CHEBI:57379"/>
        <dbReference type="EC" id="2.3.1.21"/>
    </reaction>
    <physiologicalReaction direction="left-to-right" evidence="14">
        <dbReference type="Rhea" id="RHEA:12662"/>
    </physiologicalReaction>
</comment>
<sequence length="497" mass="56321">MMRSGNGYLIHAGSQARRVLMLQNTIPMCSSQYERMFNTSRIPGIETDTVQHVSDSRHIVVYHRGRYFKVGMFYDGRLLLPREIEQQMERILADSSEPQPGEETLAALTAGDRVPWACARNAYLRHGVNRRSLDAVEKAAFCVTLDETEQRFDEENPVESLDHYAKSLLHGKCYDRWFDKSINLIIFKNGTMGLNAEHSWADAPIVGHLWEYVLSMDPVNLGYTEEGHCNGEPHPNLPGPQRLQWNIPSECQTMIGNSLSVAEALANDVDSHIIPFSDFGKGLIKRCRISPDAFIQIALQLAHYRDKGKFCLTYEASMTRLFREGRTETVRSCTMETCAFVHAMSSDNTTKEKLDLLKRAAEKHQEMYRLAMTGNGIDRHLFCLYVVSKYLGQDSPFLKEVLSEPWRLSTSQTPLQQRELFDLVKHPEYVTSGGGFGPVADDGYGVAYVIVGEDLINFHISSKLSSPETDSHRFGNNIRQAMLDILGLFQLDKKDPK</sequence>
<dbReference type="GO" id="GO:0006631">
    <property type="term" value="P:fatty acid metabolic process"/>
    <property type="evidence" value="ECO:0007669"/>
    <property type="project" value="UniProtKB-KW"/>
</dbReference>
<evidence type="ECO:0000256" key="3">
    <source>
        <dbReference type="ARBA" id="ARBA00005232"/>
    </source>
</evidence>
<evidence type="ECO:0000256" key="10">
    <source>
        <dbReference type="ARBA" id="ARBA00023098"/>
    </source>
</evidence>
<dbReference type="PANTHER" id="PTHR22589:SF55">
    <property type="entry name" value="CARNITINE O-PALMITOYLTRANSFERASE 1, BRAIN ISOFORM"/>
    <property type="match status" value="1"/>
</dbReference>
<dbReference type="EMBL" id="SRMA01025826">
    <property type="protein sequence ID" value="TRY90682.1"/>
    <property type="molecule type" value="Genomic_DNA"/>
</dbReference>
<dbReference type="Gene3D" id="3.30.559.70">
    <property type="entry name" value="Choline/Carnitine o-acyltransferase, domain 2"/>
    <property type="match status" value="1"/>
</dbReference>
<evidence type="ECO:0000313" key="19">
    <source>
        <dbReference type="Proteomes" id="UP000316079"/>
    </source>
</evidence>
<accession>A0A553QL07</accession>
<dbReference type="AlphaFoldDB" id="A0A553QL07"/>
<protein>
    <recommendedName>
        <fullName evidence="4">carnitine O-palmitoyltransferase</fullName>
        <ecNumber evidence="4">2.3.1.21</ecNumber>
    </recommendedName>
</protein>
<dbReference type="EMBL" id="SRMA01025826">
    <property type="protein sequence ID" value="TRY90681.1"/>
    <property type="molecule type" value="Genomic_DNA"/>
</dbReference>
<keyword evidence="11" id="KW-0496">Mitochondrion</keyword>
<evidence type="ECO:0000256" key="13">
    <source>
        <dbReference type="ARBA" id="ARBA00023315"/>
    </source>
</evidence>
<evidence type="ECO:0000256" key="2">
    <source>
        <dbReference type="ARBA" id="ARBA00005005"/>
    </source>
</evidence>
<keyword evidence="6 16" id="KW-0808">Transferase</keyword>
<evidence type="ECO:0000256" key="16">
    <source>
        <dbReference type="RuleBase" id="RU003801"/>
    </source>
</evidence>
<dbReference type="Gene3D" id="3.30.559.10">
    <property type="entry name" value="Chloramphenicol acetyltransferase-like domain"/>
    <property type="match status" value="1"/>
</dbReference>
<evidence type="ECO:0000259" key="17">
    <source>
        <dbReference type="Pfam" id="PF00755"/>
    </source>
</evidence>
<evidence type="ECO:0000256" key="8">
    <source>
        <dbReference type="ARBA" id="ARBA00022832"/>
    </source>
</evidence>
<keyword evidence="12" id="KW-0472">Membrane</keyword>
<evidence type="ECO:0000256" key="4">
    <source>
        <dbReference type="ARBA" id="ARBA00013243"/>
    </source>
</evidence>
<comment type="caution">
    <text evidence="18">The sequence shown here is derived from an EMBL/GenBank/DDBJ whole genome shotgun (WGS) entry which is preliminary data.</text>
</comment>
<dbReference type="Pfam" id="PF00755">
    <property type="entry name" value="Carn_acyltransf"/>
    <property type="match status" value="1"/>
</dbReference>
<dbReference type="InterPro" id="IPR023213">
    <property type="entry name" value="CAT-like_dom_sf"/>
</dbReference>
<dbReference type="EC" id="2.3.1.21" evidence="4"/>
<dbReference type="GO" id="GO:0004095">
    <property type="term" value="F:carnitine O-palmitoyltransferase activity"/>
    <property type="evidence" value="ECO:0007669"/>
    <property type="project" value="UniProtKB-EC"/>
</dbReference>
<keyword evidence="13 16" id="KW-0012">Acyltransferase</keyword>
<dbReference type="OrthoDB" id="240216at2759"/>
<evidence type="ECO:0000256" key="12">
    <source>
        <dbReference type="ARBA" id="ARBA00023136"/>
    </source>
</evidence>
<comment type="pathway">
    <text evidence="2">Lipid metabolism; fatty acid beta-oxidation.</text>
</comment>